<comment type="caution">
    <text evidence="4">The sequence shown here is derived from an EMBL/GenBank/DDBJ whole genome shotgun (WGS) entry which is preliminary data.</text>
</comment>
<reference evidence="4" key="2">
    <citation type="submission" date="2022-01" db="EMBL/GenBank/DDBJ databases">
        <authorList>
            <person name="Yamashiro T."/>
            <person name="Shiraishi A."/>
            <person name="Satake H."/>
            <person name="Nakayama K."/>
        </authorList>
    </citation>
    <scope>NUCLEOTIDE SEQUENCE</scope>
</reference>
<feature type="region of interest" description="Disordered" evidence="3">
    <location>
        <begin position="216"/>
        <end position="246"/>
    </location>
</feature>
<evidence type="ECO:0000313" key="4">
    <source>
        <dbReference type="EMBL" id="GJT77951.1"/>
    </source>
</evidence>
<dbReference type="PANTHER" id="PTHR11607:SF61">
    <property type="entry name" value="ALPHA-MANNOSIDASE"/>
    <property type="match status" value="1"/>
</dbReference>
<name>A0ABQ5GRV1_9ASTR</name>
<keyword evidence="2" id="KW-0175">Coiled coil</keyword>
<feature type="coiled-coil region" evidence="2">
    <location>
        <begin position="66"/>
        <end position="95"/>
    </location>
</feature>
<reference evidence="4" key="1">
    <citation type="journal article" date="2022" name="Int. J. Mol. Sci.">
        <title>Draft Genome of Tanacetum Coccineum: Genomic Comparison of Closely Related Tanacetum-Family Plants.</title>
        <authorList>
            <person name="Yamashiro T."/>
            <person name="Shiraishi A."/>
            <person name="Nakayama K."/>
            <person name="Satake H."/>
        </authorList>
    </citation>
    <scope>NUCLEOTIDE SEQUENCE</scope>
</reference>
<dbReference type="Proteomes" id="UP001151760">
    <property type="component" value="Unassembled WGS sequence"/>
</dbReference>
<dbReference type="InterPro" id="IPR037094">
    <property type="entry name" value="Glyco_hydro_38_cen_sf"/>
</dbReference>
<dbReference type="Gene3D" id="1.20.1270.50">
    <property type="entry name" value="Glycoside hydrolase family 38, central domain"/>
    <property type="match status" value="1"/>
</dbReference>
<evidence type="ECO:0000256" key="3">
    <source>
        <dbReference type="SAM" id="MobiDB-lite"/>
    </source>
</evidence>
<evidence type="ECO:0000256" key="2">
    <source>
        <dbReference type="SAM" id="Coils"/>
    </source>
</evidence>
<keyword evidence="1" id="KW-0378">Hydrolase</keyword>
<dbReference type="SUPFAM" id="SSF88688">
    <property type="entry name" value="Families 57/38 glycoside transferase middle domain"/>
    <property type="match status" value="1"/>
</dbReference>
<dbReference type="EMBL" id="BQNB010018759">
    <property type="protein sequence ID" value="GJT77951.1"/>
    <property type="molecule type" value="Genomic_DNA"/>
</dbReference>
<evidence type="ECO:0000256" key="1">
    <source>
        <dbReference type="ARBA" id="ARBA00022801"/>
    </source>
</evidence>
<dbReference type="PANTHER" id="PTHR11607">
    <property type="entry name" value="ALPHA-MANNOSIDASE"/>
    <property type="match status" value="1"/>
</dbReference>
<gene>
    <name evidence="4" type="ORF">Tco_1044676</name>
</gene>
<organism evidence="4 5">
    <name type="scientific">Tanacetum coccineum</name>
    <dbReference type="NCBI Taxonomy" id="301880"/>
    <lineage>
        <taxon>Eukaryota</taxon>
        <taxon>Viridiplantae</taxon>
        <taxon>Streptophyta</taxon>
        <taxon>Embryophyta</taxon>
        <taxon>Tracheophyta</taxon>
        <taxon>Spermatophyta</taxon>
        <taxon>Magnoliopsida</taxon>
        <taxon>eudicotyledons</taxon>
        <taxon>Gunneridae</taxon>
        <taxon>Pentapetalae</taxon>
        <taxon>asterids</taxon>
        <taxon>campanulids</taxon>
        <taxon>Asterales</taxon>
        <taxon>Asteraceae</taxon>
        <taxon>Asteroideae</taxon>
        <taxon>Anthemideae</taxon>
        <taxon>Anthemidinae</taxon>
        <taxon>Tanacetum</taxon>
    </lineage>
</organism>
<evidence type="ECO:0000313" key="5">
    <source>
        <dbReference type="Proteomes" id="UP001151760"/>
    </source>
</evidence>
<dbReference type="InterPro" id="IPR028995">
    <property type="entry name" value="Glyco_hydro_57/38_cen_sf"/>
</dbReference>
<dbReference type="InterPro" id="IPR050843">
    <property type="entry name" value="Glycosyl_Hydrlase_38"/>
</dbReference>
<keyword evidence="5" id="KW-1185">Reference proteome</keyword>
<accession>A0ABQ5GRV1</accession>
<sequence>MPIPPSNIASPVTTPTTTISVDEDQFLELYTRSGAVRDEIFSQRYKFRSLEREQERATMTFSVIWREKHDLRRQIAEERRERLELTDHVARTERRRESRGELADGGDSYWTGIAQHHDVVTGTAKQHTTNDYEKCLAIGALEAEFVVTSALSCLTSSTSNCTIPTSTLSQVAFLEPGDGRTTFKCLAHKIYKDLPLYLEWVPDDILSEDITYKKDENNTSISGEQEVKRASLEEELEGTTNADIDT</sequence>
<protein>
    <submittedName>
        <fullName evidence="4">Nucleotide binding protein</fullName>
    </submittedName>
</protein>
<proteinExistence type="predicted"/>